<gene>
    <name evidence="1" type="ORF">QFC19_003716</name>
</gene>
<organism evidence="1 2">
    <name type="scientific">Naganishia cerealis</name>
    <dbReference type="NCBI Taxonomy" id="610337"/>
    <lineage>
        <taxon>Eukaryota</taxon>
        <taxon>Fungi</taxon>
        <taxon>Dikarya</taxon>
        <taxon>Basidiomycota</taxon>
        <taxon>Agaricomycotina</taxon>
        <taxon>Tremellomycetes</taxon>
        <taxon>Filobasidiales</taxon>
        <taxon>Filobasidiaceae</taxon>
        <taxon>Naganishia</taxon>
    </lineage>
</organism>
<protein>
    <submittedName>
        <fullName evidence="1">Uncharacterized protein</fullName>
    </submittedName>
</protein>
<name>A0ACC2W237_9TREE</name>
<evidence type="ECO:0000313" key="2">
    <source>
        <dbReference type="Proteomes" id="UP001241377"/>
    </source>
</evidence>
<reference evidence="1" key="1">
    <citation type="submission" date="2023-04" db="EMBL/GenBank/DDBJ databases">
        <title>Draft Genome sequencing of Naganishia species isolated from polar environments using Oxford Nanopore Technology.</title>
        <authorList>
            <person name="Leo P."/>
            <person name="Venkateswaran K."/>
        </authorList>
    </citation>
    <scope>NUCLEOTIDE SEQUENCE</scope>
    <source>
        <strain evidence="1">MNA-CCFEE 5261</strain>
    </source>
</reference>
<dbReference type="Proteomes" id="UP001241377">
    <property type="component" value="Unassembled WGS sequence"/>
</dbReference>
<comment type="caution">
    <text evidence="1">The sequence shown here is derived from an EMBL/GenBank/DDBJ whole genome shotgun (WGS) entry which is preliminary data.</text>
</comment>
<accession>A0ACC2W237</accession>
<keyword evidence="2" id="KW-1185">Reference proteome</keyword>
<sequence length="844" mass="93016">MNKPRRWSHEGDRTVNGSNLNDGTTDDHDAAVALPSLVPLSHSHPLLDPESSAQWDVDAFLLSRSDLPLDELRTELREYLAALREELGDLINDEYEEFISLSLGLRGEAEQLEKIKLPLQVIRIEVEDIRSTFVASQNSLETLLHERSSLREEKAILDLLLHLTETLERTENLLGIRRELQDDTHDNLDEDMLEDELDAEEVSSQRRGRSADKLQLSASASGPSPSTTARPRLTIRTASSSNDLASADANLPKRDIKMLHRIANEYTQLVYLINKAKREKCEYVTVGAEGADVEKRVNTLKSTLQSHLEKSFSEIITSLSSNYGASRSLQNLDSRQQDDVKGKLLDCLEVYSMIDGWRDAEEVLRKFVKREVSKIITNEALTRGPQLALAPATPSSLLPSDTPVAASPAVSVKTPFTPTILGSTHSLREDGSAATPVGTQGGSNESKNVFERTIGKQFEESMNQAASVEGYLVESSTEQQVSLATGPRGVAYLSEDGPSGNLAAIYNSLLRYIQHDLQPIIQAAETLRRRKKKHEPNGFHLGSHSHATESVGPSTPLAEQKQLPEGDEETGDAEESAEFQFMSRVIWAELGGRILSEIGNWVFAAGRVTELHQHYTITHEFLTQLELLSGSIRTIAHIRSSEIYQQFGKRWQLPIYFQLRWKEIVVALEDALSSGIGASIARKDTYALSQSAAAMAAIKACWAPSTYIPELSNRFWRLTLQILSRYRTWVEKAAPALYAPAISTPASNSAAAGSSGRQSSTLSRSTTPQPNATATLPAGDPSSDPAAAIAEDNSLRISSLVAVDLLRIRRDVQNFWTNSISAELDAYLEESDLEHVNGLYTGVS</sequence>
<evidence type="ECO:0000313" key="1">
    <source>
        <dbReference type="EMBL" id="KAJ9104921.1"/>
    </source>
</evidence>
<proteinExistence type="predicted"/>
<dbReference type="EMBL" id="JASBWR010000037">
    <property type="protein sequence ID" value="KAJ9104921.1"/>
    <property type="molecule type" value="Genomic_DNA"/>
</dbReference>